<evidence type="ECO:0000313" key="4">
    <source>
        <dbReference type="Proteomes" id="UP000515154"/>
    </source>
</evidence>
<evidence type="ECO:0000259" key="3">
    <source>
        <dbReference type="PROSITE" id="PS50105"/>
    </source>
</evidence>
<dbReference type="Gene3D" id="1.10.150.50">
    <property type="entry name" value="Transcription Factor, Ets-1"/>
    <property type="match status" value="2"/>
</dbReference>
<dbReference type="CDD" id="cd09499">
    <property type="entry name" value="SAM_AIDA1AB-like_repeat1"/>
    <property type="match status" value="1"/>
</dbReference>
<dbReference type="Gene3D" id="2.30.29.30">
    <property type="entry name" value="Pleckstrin-homology domain (PH domain)/Phosphotyrosine-binding domain (PTB)"/>
    <property type="match status" value="1"/>
</dbReference>
<dbReference type="PANTHER" id="PTHR24174:SF1">
    <property type="entry name" value="IP14385P"/>
    <property type="match status" value="1"/>
</dbReference>
<dbReference type="PROSITE" id="PS50105">
    <property type="entry name" value="SAM_DOMAIN"/>
    <property type="match status" value="2"/>
</dbReference>
<feature type="domain" description="SAM" evidence="3">
    <location>
        <begin position="107"/>
        <end position="162"/>
    </location>
</feature>
<name>A0A6P7U3M3_9MOLL</name>
<dbReference type="Proteomes" id="UP000515154">
    <property type="component" value="Unplaced"/>
</dbReference>
<dbReference type="InterPro" id="IPR001660">
    <property type="entry name" value="SAM"/>
</dbReference>
<dbReference type="RefSeq" id="XP_029656875.2">
    <property type="nucleotide sequence ID" value="XM_029801015.2"/>
</dbReference>
<dbReference type="InterPro" id="IPR011993">
    <property type="entry name" value="PH-like_dom_sf"/>
</dbReference>
<evidence type="ECO:0000256" key="2">
    <source>
        <dbReference type="ARBA" id="ARBA00023043"/>
    </source>
</evidence>
<dbReference type="AlphaFoldDB" id="A0A6P7U3M3"/>
<dbReference type="KEGG" id="osn:115230909"/>
<dbReference type="InterPro" id="IPR041880">
    <property type="entry name" value="SAM_ANKS1_repeat1"/>
</dbReference>
<dbReference type="PANTHER" id="PTHR24174">
    <property type="entry name" value="ANKYRIN REPEAT AND STERILE ALPHA MOTIF DOMAIN-CONTAINING PROTEIN 1"/>
    <property type="match status" value="1"/>
</dbReference>
<evidence type="ECO:0000256" key="1">
    <source>
        <dbReference type="ARBA" id="ARBA00022737"/>
    </source>
</evidence>
<dbReference type="SMART" id="SM00454">
    <property type="entry name" value="SAM"/>
    <property type="match status" value="2"/>
</dbReference>
<dbReference type="SUPFAM" id="SSF47769">
    <property type="entry name" value="SAM/Pointed domain"/>
    <property type="match status" value="2"/>
</dbReference>
<keyword evidence="1" id="KW-0677">Repeat</keyword>
<dbReference type="InterPro" id="IPR033635">
    <property type="entry name" value="ANKS1/Caskin"/>
</dbReference>
<keyword evidence="4" id="KW-1185">Reference proteome</keyword>
<dbReference type="Pfam" id="PF00536">
    <property type="entry name" value="SAM_1"/>
    <property type="match status" value="2"/>
</dbReference>
<reference evidence="5" key="1">
    <citation type="submission" date="2025-08" db="UniProtKB">
        <authorList>
            <consortium name="RefSeq"/>
        </authorList>
    </citation>
    <scope>IDENTIFICATION</scope>
</reference>
<dbReference type="SUPFAM" id="SSF50729">
    <property type="entry name" value="PH domain-like"/>
    <property type="match status" value="1"/>
</dbReference>
<sequence>MQSFGAGIARESVFVRDYEADFTKLLAAKTKIQSVGEWLEDMALGQYENTLVANGYDDMDFLGGNILEDPDLQEIGIKDPKHRRQILEAAKSLPKVKPISADNMPGSVAEWLQSLRLIDYCDTFISHGFDQMERVRQLWELELTTVLDIGTLGHRKRLLASLGEKQVPVPDVTKRHSSPFVSNLEESKPYFHDLNLFKDYSNLCSSTIQPEDLRKPSSVCATIGPVPCLSSQFNGRDADEIRREGKHIQDESVHIRPPHLAQSTSPVKQWCHKPEVLIKGCCNYIAQYLGSAVVWQLNGIDSTREGIAKMKYRFWYNIQVSTTITNATTTTTTTTTTMAATTTTTTTTTTITTTVTLHCGFRPMQSQEWQFQSKYLSSPHLPICRIIPHPLLGI</sequence>
<gene>
    <name evidence="5" type="primary">LOC115230909</name>
</gene>
<dbReference type="GO" id="GO:0005829">
    <property type="term" value="C:cytosol"/>
    <property type="evidence" value="ECO:0007669"/>
    <property type="project" value="TreeGrafter"/>
</dbReference>
<organism evidence="4 5">
    <name type="scientific">Octopus sinensis</name>
    <name type="common">East Asian common octopus</name>
    <dbReference type="NCBI Taxonomy" id="2607531"/>
    <lineage>
        <taxon>Eukaryota</taxon>
        <taxon>Metazoa</taxon>
        <taxon>Spiralia</taxon>
        <taxon>Lophotrochozoa</taxon>
        <taxon>Mollusca</taxon>
        <taxon>Cephalopoda</taxon>
        <taxon>Coleoidea</taxon>
        <taxon>Octopodiformes</taxon>
        <taxon>Octopoda</taxon>
        <taxon>Incirrata</taxon>
        <taxon>Octopodidae</taxon>
        <taxon>Octopus</taxon>
    </lineage>
</organism>
<keyword evidence="2" id="KW-0040">ANK repeat</keyword>
<evidence type="ECO:0000313" key="5">
    <source>
        <dbReference type="RefSeq" id="XP_029656875.2"/>
    </source>
</evidence>
<dbReference type="InterPro" id="IPR013761">
    <property type="entry name" value="SAM/pointed_sf"/>
</dbReference>
<accession>A0A6P7U3M3</accession>
<proteinExistence type="predicted"/>
<feature type="domain" description="SAM" evidence="3">
    <location>
        <begin position="30"/>
        <end position="96"/>
    </location>
</feature>
<protein>
    <submittedName>
        <fullName evidence="5">Ankyrin repeat and SAM domain-containing protein 1A</fullName>
    </submittedName>
</protein>